<feature type="domain" description="DUF3696" evidence="1">
    <location>
        <begin position="379"/>
        <end position="421"/>
    </location>
</feature>
<dbReference type="Pfam" id="PF12476">
    <property type="entry name" value="DUF3696"/>
    <property type="match status" value="1"/>
</dbReference>
<evidence type="ECO:0000259" key="2">
    <source>
        <dbReference type="Pfam" id="PF13175"/>
    </source>
</evidence>
<feature type="domain" description="Endonuclease GajA/Old nuclease/RecF-like AAA" evidence="2">
    <location>
        <begin position="262"/>
        <end position="367"/>
    </location>
</feature>
<evidence type="ECO:0000313" key="4">
    <source>
        <dbReference type="Proteomes" id="UP001597349"/>
    </source>
</evidence>
<dbReference type="PANTHER" id="PTHR43581">
    <property type="entry name" value="ATP/GTP PHOSPHATASE"/>
    <property type="match status" value="1"/>
</dbReference>
<dbReference type="InterPro" id="IPR051396">
    <property type="entry name" value="Bact_Antivir_Def_Nuclease"/>
</dbReference>
<dbReference type="PIRSF" id="PIRSF034888">
    <property type="entry name" value="P-loop_UCP034888"/>
    <property type="match status" value="1"/>
</dbReference>
<dbReference type="InterPro" id="IPR027417">
    <property type="entry name" value="P-loop_NTPase"/>
</dbReference>
<sequence>MIRYLRLRSFRAYRDHKFEFRRLNIFIGANNSGKSSILSAINLIAQTHFASRGSSSPLVLNGPYEELGTFQDVVHGNNVRTPIGFDLGIGEFDISFDVKFRLQRRELEISRFSLSENNEEIFSYQARKDSSDVKLLRRSVETVLGSKSARRPLFIGFWPFDPSLSRLVVPENEFPKSSKDIIERVARALRKADMLLRDNFRNFDSLSPFRAQPQRTYLYSGETPTEIGRTGSNGITLLVNDTAKRGALRIGLEEQISDWLRVNKIADKIRVKNLTTRHFEICIVDFKGKEHNICDVGFGCSQVLPVLIGGLNIFGSHVSQRKSPTFVVQEPEIHLHPNAQASLGSFFVGLAKFGGQQFIETHSDNLVLRIARHVALGDISPSDVKIFFVEDQNGEKIVTDIDIRADGIFKPDWPGGFFPQRQVESLQLAKARAHPERSESERQLRFIYPE</sequence>
<evidence type="ECO:0000313" key="3">
    <source>
        <dbReference type="EMBL" id="MFD2053371.1"/>
    </source>
</evidence>
<keyword evidence="4" id="KW-1185">Reference proteome</keyword>
<dbReference type="InterPro" id="IPR014592">
    <property type="entry name" value="P-loop_UCP034888"/>
</dbReference>
<comment type="caution">
    <text evidence="3">The sequence shown here is derived from an EMBL/GenBank/DDBJ whole genome shotgun (WGS) entry which is preliminary data.</text>
</comment>
<gene>
    <name evidence="3" type="ORF">ACFSQT_09830</name>
</gene>
<protein>
    <submittedName>
        <fullName evidence="3">AAA family ATPase</fullName>
    </submittedName>
</protein>
<accession>A0ABW4WB09</accession>
<dbReference type="Proteomes" id="UP001597349">
    <property type="component" value="Unassembled WGS sequence"/>
</dbReference>
<dbReference type="EMBL" id="JBHUGY010000017">
    <property type="protein sequence ID" value="MFD2053371.1"/>
    <property type="molecule type" value="Genomic_DNA"/>
</dbReference>
<feature type="domain" description="Endonuclease GajA/Old nuclease/RecF-like AAA" evidence="2">
    <location>
        <begin position="1"/>
        <end position="77"/>
    </location>
</feature>
<evidence type="ECO:0000259" key="1">
    <source>
        <dbReference type="Pfam" id="PF12476"/>
    </source>
</evidence>
<dbReference type="PANTHER" id="PTHR43581:SF4">
    <property type="entry name" value="ATP_GTP PHOSPHATASE"/>
    <property type="match status" value="1"/>
</dbReference>
<dbReference type="Gene3D" id="3.40.50.300">
    <property type="entry name" value="P-loop containing nucleotide triphosphate hydrolases"/>
    <property type="match status" value="1"/>
</dbReference>
<organism evidence="3 4">
    <name type="scientific">Mesorhizobium calcicola</name>
    <dbReference type="NCBI Taxonomy" id="1300310"/>
    <lineage>
        <taxon>Bacteria</taxon>
        <taxon>Pseudomonadati</taxon>
        <taxon>Pseudomonadota</taxon>
        <taxon>Alphaproteobacteria</taxon>
        <taxon>Hyphomicrobiales</taxon>
        <taxon>Phyllobacteriaceae</taxon>
        <taxon>Mesorhizobium</taxon>
    </lineage>
</organism>
<proteinExistence type="predicted"/>
<dbReference type="RefSeq" id="WP_379018125.1">
    <property type="nucleotide sequence ID" value="NZ_JBHUGY010000017.1"/>
</dbReference>
<dbReference type="InterPro" id="IPR041685">
    <property type="entry name" value="AAA_GajA/Old/RecF-like"/>
</dbReference>
<dbReference type="SUPFAM" id="SSF52540">
    <property type="entry name" value="P-loop containing nucleoside triphosphate hydrolases"/>
    <property type="match status" value="1"/>
</dbReference>
<name>A0ABW4WB09_9HYPH</name>
<dbReference type="InterPro" id="IPR022532">
    <property type="entry name" value="DUF3696"/>
</dbReference>
<dbReference type="Pfam" id="PF13175">
    <property type="entry name" value="AAA_15"/>
    <property type="match status" value="2"/>
</dbReference>
<reference evidence="4" key="1">
    <citation type="journal article" date="2019" name="Int. J. Syst. Evol. Microbiol.">
        <title>The Global Catalogue of Microorganisms (GCM) 10K type strain sequencing project: providing services to taxonomists for standard genome sequencing and annotation.</title>
        <authorList>
            <consortium name="The Broad Institute Genomics Platform"/>
            <consortium name="The Broad Institute Genome Sequencing Center for Infectious Disease"/>
            <person name="Wu L."/>
            <person name="Ma J."/>
        </authorList>
    </citation>
    <scope>NUCLEOTIDE SEQUENCE [LARGE SCALE GENOMIC DNA]</scope>
    <source>
        <strain evidence="4">CGMCC 1.16226</strain>
    </source>
</reference>